<evidence type="ECO:0000256" key="11">
    <source>
        <dbReference type="ARBA" id="ARBA00057735"/>
    </source>
</evidence>
<evidence type="ECO:0000313" key="14">
    <source>
        <dbReference type="EMBL" id="BBD08923.1"/>
    </source>
</evidence>
<keyword evidence="8 12" id="KW-0067">ATP-binding</keyword>
<keyword evidence="5 12" id="KW-0545">Nucleotide biosynthesis</keyword>
<evidence type="ECO:0000256" key="1">
    <source>
        <dbReference type="ARBA" id="ARBA00009776"/>
    </source>
</evidence>
<dbReference type="AlphaFoldDB" id="A0A2Z6B0D3"/>
<dbReference type="EMBL" id="AP017378">
    <property type="protein sequence ID" value="BBD08923.1"/>
    <property type="molecule type" value="Genomic_DNA"/>
</dbReference>
<sequence>MFITFEGIEGSGKSTVMGRVQEHLEAQGYEVLRTLEPGGSRLGRQLRKILLDMESRDLTGESELFLYLADRAQHVASVIRPALEAGQVVLSDRYADSTIVYQGYGRGLDPKLLHTFNDVAAGGLWPDLTLLFDLSPEVGLKRALTRNLREGLADSEGRFEAESLEFHNRIREGYLTWGSLYQKRFRTVNAEQGLAEVVRDAIEVIDQNLVKRADSSEGPKPKTLRD</sequence>
<dbReference type="GO" id="GO:0006227">
    <property type="term" value="P:dUDP biosynthetic process"/>
    <property type="evidence" value="ECO:0007669"/>
    <property type="project" value="TreeGrafter"/>
</dbReference>
<dbReference type="OrthoDB" id="9774907at2"/>
<evidence type="ECO:0000256" key="6">
    <source>
        <dbReference type="ARBA" id="ARBA00022741"/>
    </source>
</evidence>
<evidence type="ECO:0000256" key="9">
    <source>
        <dbReference type="ARBA" id="ARBA00029962"/>
    </source>
</evidence>
<dbReference type="InterPro" id="IPR018094">
    <property type="entry name" value="Thymidylate_kinase"/>
</dbReference>
<dbReference type="KEGG" id="dfl:DFE_2197"/>
<dbReference type="PANTHER" id="PTHR10344">
    <property type="entry name" value="THYMIDYLATE KINASE"/>
    <property type="match status" value="1"/>
</dbReference>
<feature type="domain" description="Thymidylate kinase-like" evidence="13">
    <location>
        <begin position="5"/>
        <end position="200"/>
    </location>
</feature>
<dbReference type="InterPro" id="IPR027417">
    <property type="entry name" value="P-loop_NTPase"/>
</dbReference>
<evidence type="ECO:0000256" key="12">
    <source>
        <dbReference type="HAMAP-Rule" id="MF_00165"/>
    </source>
</evidence>
<dbReference type="InterPro" id="IPR039430">
    <property type="entry name" value="Thymidylate_kin-like_dom"/>
</dbReference>
<dbReference type="GO" id="GO:0005829">
    <property type="term" value="C:cytosol"/>
    <property type="evidence" value="ECO:0007669"/>
    <property type="project" value="TreeGrafter"/>
</dbReference>
<name>A0A2Z6B0D3_9BACT</name>
<keyword evidence="7 12" id="KW-0418">Kinase</keyword>
<evidence type="ECO:0000256" key="8">
    <source>
        <dbReference type="ARBA" id="ARBA00022840"/>
    </source>
</evidence>
<evidence type="ECO:0000256" key="7">
    <source>
        <dbReference type="ARBA" id="ARBA00022777"/>
    </source>
</evidence>
<organism evidence="14 15">
    <name type="scientific">Desulfovibrio ferrophilus</name>
    <dbReference type="NCBI Taxonomy" id="241368"/>
    <lineage>
        <taxon>Bacteria</taxon>
        <taxon>Pseudomonadati</taxon>
        <taxon>Thermodesulfobacteriota</taxon>
        <taxon>Desulfovibrionia</taxon>
        <taxon>Desulfovibrionales</taxon>
        <taxon>Desulfovibrionaceae</taxon>
        <taxon>Desulfovibrio</taxon>
    </lineage>
</organism>
<reference evidence="14 15" key="1">
    <citation type="journal article" date="2018" name="Sci. Adv.">
        <title>Multi-heme cytochromes provide a pathway for survival in energy-limited environments.</title>
        <authorList>
            <person name="Deng X."/>
            <person name="Dohmae N."/>
            <person name="Nealson K.H."/>
            <person name="Hashimoto K."/>
            <person name="Okamoto A."/>
        </authorList>
    </citation>
    <scope>NUCLEOTIDE SEQUENCE [LARGE SCALE GENOMIC DNA]</scope>
    <source>
        <strain evidence="14 15">IS5</strain>
    </source>
</reference>
<comment type="function">
    <text evidence="11 12">Phosphorylation of dTMP to form dTDP in both de novo and salvage pathways of dTTP synthesis.</text>
</comment>
<dbReference type="Gene3D" id="3.40.50.300">
    <property type="entry name" value="P-loop containing nucleotide triphosphate hydrolases"/>
    <property type="match status" value="1"/>
</dbReference>
<dbReference type="GO" id="GO:0004798">
    <property type="term" value="F:dTMP kinase activity"/>
    <property type="evidence" value="ECO:0007669"/>
    <property type="project" value="UniProtKB-UniRule"/>
</dbReference>
<comment type="catalytic activity">
    <reaction evidence="10 12">
        <text>dTMP + ATP = dTDP + ADP</text>
        <dbReference type="Rhea" id="RHEA:13517"/>
        <dbReference type="ChEBI" id="CHEBI:30616"/>
        <dbReference type="ChEBI" id="CHEBI:58369"/>
        <dbReference type="ChEBI" id="CHEBI:63528"/>
        <dbReference type="ChEBI" id="CHEBI:456216"/>
        <dbReference type="EC" id="2.7.4.9"/>
    </reaction>
</comment>
<gene>
    <name evidence="12 14" type="primary">tmk</name>
    <name evidence="14" type="ORF">DFE_2197</name>
</gene>
<dbReference type="HAMAP" id="MF_00165">
    <property type="entry name" value="Thymidylate_kinase"/>
    <property type="match status" value="1"/>
</dbReference>
<keyword evidence="4 12" id="KW-0808">Transferase</keyword>
<keyword evidence="15" id="KW-1185">Reference proteome</keyword>
<dbReference type="PANTHER" id="PTHR10344:SF4">
    <property type="entry name" value="UMP-CMP KINASE 2, MITOCHONDRIAL"/>
    <property type="match status" value="1"/>
</dbReference>
<comment type="similarity">
    <text evidence="1 12">Belongs to the thymidylate kinase family.</text>
</comment>
<dbReference type="Proteomes" id="UP000269883">
    <property type="component" value="Chromosome"/>
</dbReference>
<keyword evidence="6 12" id="KW-0547">Nucleotide-binding</keyword>
<evidence type="ECO:0000256" key="4">
    <source>
        <dbReference type="ARBA" id="ARBA00022679"/>
    </source>
</evidence>
<dbReference type="Pfam" id="PF02223">
    <property type="entry name" value="Thymidylate_kin"/>
    <property type="match status" value="1"/>
</dbReference>
<evidence type="ECO:0000256" key="5">
    <source>
        <dbReference type="ARBA" id="ARBA00022727"/>
    </source>
</evidence>
<dbReference type="PROSITE" id="PS01331">
    <property type="entry name" value="THYMIDYLATE_KINASE"/>
    <property type="match status" value="1"/>
</dbReference>
<proteinExistence type="inferred from homology"/>
<evidence type="ECO:0000256" key="10">
    <source>
        <dbReference type="ARBA" id="ARBA00048743"/>
    </source>
</evidence>
<dbReference type="GO" id="GO:0006233">
    <property type="term" value="P:dTDP biosynthetic process"/>
    <property type="evidence" value="ECO:0007669"/>
    <property type="project" value="InterPro"/>
</dbReference>
<dbReference type="NCBIfam" id="TIGR00041">
    <property type="entry name" value="DTMP_kinase"/>
    <property type="match status" value="1"/>
</dbReference>
<evidence type="ECO:0000259" key="13">
    <source>
        <dbReference type="Pfam" id="PF02223"/>
    </source>
</evidence>
<dbReference type="EC" id="2.7.4.9" evidence="2 12"/>
<dbReference type="CDD" id="cd01672">
    <property type="entry name" value="TMPK"/>
    <property type="match status" value="1"/>
</dbReference>
<dbReference type="GO" id="GO:0005524">
    <property type="term" value="F:ATP binding"/>
    <property type="evidence" value="ECO:0007669"/>
    <property type="project" value="UniProtKB-UniRule"/>
</dbReference>
<evidence type="ECO:0000313" key="15">
    <source>
        <dbReference type="Proteomes" id="UP000269883"/>
    </source>
</evidence>
<accession>A0A2Z6B0D3</accession>
<dbReference type="InterPro" id="IPR018095">
    <property type="entry name" value="Thymidylate_kin_CS"/>
</dbReference>
<dbReference type="SUPFAM" id="SSF52540">
    <property type="entry name" value="P-loop containing nucleoside triphosphate hydrolases"/>
    <property type="match status" value="1"/>
</dbReference>
<dbReference type="FunFam" id="3.40.50.300:FF:000225">
    <property type="entry name" value="Thymidylate kinase"/>
    <property type="match status" value="1"/>
</dbReference>
<evidence type="ECO:0000256" key="3">
    <source>
        <dbReference type="ARBA" id="ARBA00017144"/>
    </source>
</evidence>
<protein>
    <recommendedName>
        <fullName evidence="3 12">Thymidylate kinase</fullName>
        <ecNumber evidence="2 12">2.7.4.9</ecNumber>
    </recommendedName>
    <alternativeName>
        <fullName evidence="9 12">dTMP kinase</fullName>
    </alternativeName>
</protein>
<evidence type="ECO:0000256" key="2">
    <source>
        <dbReference type="ARBA" id="ARBA00012980"/>
    </source>
</evidence>
<dbReference type="RefSeq" id="WP_126379457.1">
    <property type="nucleotide sequence ID" value="NZ_AP017378.1"/>
</dbReference>
<feature type="binding site" evidence="12">
    <location>
        <begin position="7"/>
        <end position="14"/>
    </location>
    <ligand>
        <name>ATP</name>
        <dbReference type="ChEBI" id="CHEBI:30616"/>
    </ligand>
</feature>
<dbReference type="GO" id="GO:0006235">
    <property type="term" value="P:dTTP biosynthetic process"/>
    <property type="evidence" value="ECO:0007669"/>
    <property type="project" value="UniProtKB-UniRule"/>
</dbReference>